<organism evidence="1 2">
    <name type="scientific">Blattamonas nauphoetae</name>
    <dbReference type="NCBI Taxonomy" id="2049346"/>
    <lineage>
        <taxon>Eukaryota</taxon>
        <taxon>Metamonada</taxon>
        <taxon>Preaxostyla</taxon>
        <taxon>Oxymonadida</taxon>
        <taxon>Blattamonas</taxon>
    </lineage>
</organism>
<accession>A0ABQ9XQF2</accession>
<proteinExistence type="predicted"/>
<dbReference type="EMBL" id="JARBJD010000096">
    <property type="protein sequence ID" value="KAK2953034.1"/>
    <property type="molecule type" value="Genomic_DNA"/>
</dbReference>
<sequence length="81" mass="8927">MRRKCSTPLPHISSSVSSAADEAWSNLNGTILVNENAVCSIERKEYKGTPRRADKRRITNSSNFATCHIVSAVTGIRARHT</sequence>
<dbReference type="Proteomes" id="UP001281761">
    <property type="component" value="Unassembled WGS sequence"/>
</dbReference>
<gene>
    <name evidence="1" type="ORF">BLNAU_12023</name>
</gene>
<keyword evidence="2" id="KW-1185">Reference proteome</keyword>
<evidence type="ECO:0000313" key="1">
    <source>
        <dbReference type="EMBL" id="KAK2953034.1"/>
    </source>
</evidence>
<protein>
    <submittedName>
        <fullName evidence="1">Uncharacterized protein</fullName>
    </submittedName>
</protein>
<reference evidence="1 2" key="1">
    <citation type="journal article" date="2022" name="bioRxiv">
        <title>Genomics of Preaxostyla Flagellates Illuminates Evolutionary Transitions and the Path Towards Mitochondrial Loss.</title>
        <authorList>
            <person name="Novak L.V.F."/>
            <person name="Treitli S.C."/>
            <person name="Pyrih J."/>
            <person name="Halakuc P."/>
            <person name="Pipaliya S.V."/>
            <person name="Vacek V."/>
            <person name="Brzon O."/>
            <person name="Soukal P."/>
            <person name="Eme L."/>
            <person name="Dacks J.B."/>
            <person name="Karnkowska A."/>
            <person name="Elias M."/>
            <person name="Hampl V."/>
        </authorList>
    </citation>
    <scope>NUCLEOTIDE SEQUENCE [LARGE SCALE GENOMIC DNA]</scope>
    <source>
        <strain evidence="1">NAU3</strain>
        <tissue evidence="1">Gut</tissue>
    </source>
</reference>
<evidence type="ECO:0000313" key="2">
    <source>
        <dbReference type="Proteomes" id="UP001281761"/>
    </source>
</evidence>
<name>A0ABQ9XQF2_9EUKA</name>
<comment type="caution">
    <text evidence="1">The sequence shown here is derived from an EMBL/GenBank/DDBJ whole genome shotgun (WGS) entry which is preliminary data.</text>
</comment>